<name>A0A6A7ADM5_9PLEO</name>
<dbReference type="InterPro" id="IPR023352">
    <property type="entry name" value="MAPEG-like_dom_sf"/>
</dbReference>
<dbReference type="Pfam" id="PF01124">
    <property type="entry name" value="MAPEG"/>
    <property type="match status" value="1"/>
</dbReference>
<feature type="transmembrane region" description="Helical" evidence="5">
    <location>
        <begin position="20"/>
        <end position="38"/>
    </location>
</feature>
<dbReference type="OrthoDB" id="2122304at2759"/>
<dbReference type="GO" id="GO:0016020">
    <property type="term" value="C:membrane"/>
    <property type="evidence" value="ECO:0007669"/>
    <property type="project" value="UniProtKB-SubCell"/>
</dbReference>
<dbReference type="PANTHER" id="PTHR35371">
    <property type="entry name" value="INNER MEMBRANE PROTEIN"/>
    <property type="match status" value="1"/>
</dbReference>
<accession>A0A6A7ADM5</accession>
<gene>
    <name evidence="6" type="ORF">CC86DRAFT_136970</name>
</gene>
<evidence type="ECO:0000256" key="3">
    <source>
        <dbReference type="ARBA" id="ARBA00022989"/>
    </source>
</evidence>
<dbReference type="Gene3D" id="1.20.120.550">
    <property type="entry name" value="Membrane associated eicosanoid/glutathione metabolism-like domain"/>
    <property type="match status" value="1"/>
</dbReference>
<organism evidence="6 7">
    <name type="scientific">Ophiobolus disseminans</name>
    <dbReference type="NCBI Taxonomy" id="1469910"/>
    <lineage>
        <taxon>Eukaryota</taxon>
        <taxon>Fungi</taxon>
        <taxon>Dikarya</taxon>
        <taxon>Ascomycota</taxon>
        <taxon>Pezizomycotina</taxon>
        <taxon>Dothideomycetes</taxon>
        <taxon>Pleosporomycetidae</taxon>
        <taxon>Pleosporales</taxon>
        <taxon>Pleosporineae</taxon>
        <taxon>Phaeosphaeriaceae</taxon>
        <taxon>Ophiobolus</taxon>
    </lineage>
</organism>
<protein>
    <recommendedName>
        <fullName evidence="8">Membrane-associated proteins in eicosanoid and glutathione metabolism</fullName>
    </recommendedName>
</protein>
<dbReference type="PANTHER" id="PTHR35371:SF2">
    <property type="entry name" value="MAPEG FAMILY PROTEIN"/>
    <property type="match status" value="1"/>
</dbReference>
<evidence type="ECO:0000256" key="4">
    <source>
        <dbReference type="ARBA" id="ARBA00023136"/>
    </source>
</evidence>
<proteinExistence type="predicted"/>
<dbReference type="InterPro" id="IPR001129">
    <property type="entry name" value="Membr-assoc_MAPEG"/>
</dbReference>
<evidence type="ECO:0000256" key="5">
    <source>
        <dbReference type="SAM" id="Phobius"/>
    </source>
</evidence>
<evidence type="ECO:0000313" key="7">
    <source>
        <dbReference type="Proteomes" id="UP000799424"/>
    </source>
</evidence>
<dbReference type="Proteomes" id="UP000799424">
    <property type="component" value="Unassembled WGS sequence"/>
</dbReference>
<comment type="subcellular location">
    <subcellularLocation>
        <location evidence="1">Membrane</location>
    </subcellularLocation>
</comment>
<keyword evidence="4 5" id="KW-0472">Membrane</keyword>
<feature type="transmembrane region" description="Helical" evidence="5">
    <location>
        <begin position="113"/>
        <end position="135"/>
    </location>
</feature>
<evidence type="ECO:0000256" key="1">
    <source>
        <dbReference type="ARBA" id="ARBA00004370"/>
    </source>
</evidence>
<evidence type="ECO:0000313" key="6">
    <source>
        <dbReference type="EMBL" id="KAF2831253.1"/>
    </source>
</evidence>
<keyword evidence="2 5" id="KW-0812">Transmembrane</keyword>
<reference evidence="6" key="1">
    <citation type="journal article" date="2020" name="Stud. Mycol.">
        <title>101 Dothideomycetes genomes: a test case for predicting lifestyles and emergence of pathogens.</title>
        <authorList>
            <person name="Haridas S."/>
            <person name="Albert R."/>
            <person name="Binder M."/>
            <person name="Bloem J."/>
            <person name="Labutti K."/>
            <person name="Salamov A."/>
            <person name="Andreopoulos B."/>
            <person name="Baker S."/>
            <person name="Barry K."/>
            <person name="Bills G."/>
            <person name="Bluhm B."/>
            <person name="Cannon C."/>
            <person name="Castanera R."/>
            <person name="Culley D."/>
            <person name="Daum C."/>
            <person name="Ezra D."/>
            <person name="Gonzalez J."/>
            <person name="Henrissat B."/>
            <person name="Kuo A."/>
            <person name="Liang C."/>
            <person name="Lipzen A."/>
            <person name="Lutzoni F."/>
            <person name="Magnuson J."/>
            <person name="Mondo S."/>
            <person name="Nolan M."/>
            <person name="Ohm R."/>
            <person name="Pangilinan J."/>
            <person name="Park H.-J."/>
            <person name="Ramirez L."/>
            <person name="Alfaro M."/>
            <person name="Sun H."/>
            <person name="Tritt A."/>
            <person name="Yoshinaga Y."/>
            <person name="Zwiers L.-H."/>
            <person name="Turgeon B."/>
            <person name="Goodwin S."/>
            <person name="Spatafora J."/>
            <person name="Crous P."/>
            <person name="Grigoriev I."/>
        </authorList>
    </citation>
    <scope>NUCLEOTIDE SEQUENCE</scope>
    <source>
        <strain evidence="6">CBS 113818</strain>
    </source>
</reference>
<evidence type="ECO:0008006" key="8">
    <source>
        <dbReference type="Google" id="ProtNLM"/>
    </source>
</evidence>
<dbReference type="EMBL" id="MU006218">
    <property type="protein sequence ID" value="KAF2831253.1"/>
    <property type="molecule type" value="Genomic_DNA"/>
</dbReference>
<sequence length="179" mass="19984">MAPPGVALGLRAGPSATLIPNYAPAFLAFHFIWAYGVLSSRTLKQWYGIDHNESPRHDLDKYGNQAVKSGKITQKQLDILRRNESAHANAVENYAFFVGAIGFATLAGVDRRLINSAGLAYTLARVAYGFIYILVEDRLWSQLRGVTWWISNSRCLYLLWQAGNKLNGTIQLQARGRSR</sequence>
<evidence type="ECO:0000256" key="2">
    <source>
        <dbReference type="ARBA" id="ARBA00022692"/>
    </source>
</evidence>
<feature type="transmembrane region" description="Helical" evidence="5">
    <location>
        <begin position="90"/>
        <end position="107"/>
    </location>
</feature>
<dbReference type="AlphaFoldDB" id="A0A6A7ADM5"/>
<keyword evidence="3 5" id="KW-1133">Transmembrane helix</keyword>
<dbReference type="SUPFAM" id="SSF161084">
    <property type="entry name" value="MAPEG domain-like"/>
    <property type="match status" value="1"/>
</dbReference>
<keyword evidence="7" id="KW-1185">Reference proteome</keyword>